<comment type="caution">
    <text evidence="6">The sequence shown here is derived from an EMBL/GenBank/DDBJ whole genome shotgun (WGS) entry which is preliminary data.</text>
</comment>
<dbReference type="CDD" id="cd14502">
    <property type="entry name" value="RNA_5'-triphosphatase"/>
    <property type="match status" value="1"/>
</dbReference>
<dbReference type="PANTHER" id="PTHR10367:SF17">
    <property type="entry name" value="MRNA-CAPPING ENZYME"/>
    <property type="match status" value="1"/>
</dbReference>
<dbReference type="PANTHER" id="PTHR10367">
    <property type="entry name" value="MRNA-CAPPING ENZYME"/>
    <property type="match status" value="1"/>
</dbReference>
<dbReference type="InterPro" id="IPR000340">
    <property type="entry name" value="Dual-sp_phosphatase_cat-dom"/>
</dbReference>
<name>A0ABN8D0P4_9STRA</name>
<feature type="domain" description="Tyrosine specific protein phosphatases" evidence="5">
    <location>
        <begin position="160"/>
        <end position="217"/>
    </location>
</feature>
<dbReference type="InterPro" id="IPR029021">
    <property type="entry name" value="Prot-tyrosine_phosphatase-like"/>
</dbReference>
<evidence type="ECO:0008006" key="8">
    <source>
        <dbReference type="Google" id="ProtNLM"/>
    </source>
</evidence>
<evidence type="ECO:0000313" key="6">
    <source>
        <dbReference type="EMBL" id="CAH0518620.1"/>
    </source>
</evidence>
<keyword evidence="1" id="KW-0378">Hydrolase</keyword>
<reference evidence="6 7" key="1">
    <citation type="submission" date="2021-11" db="EMBL/GenBank/DDBJ databases">
        <authorList>
            <person name="Islam A."/>
            <person name="Islam S."/>
            <person name="Flora M.S."/>
            <person name="Rahman M."/>
            <person name="Ziaur R.M."/>
            <person name="Epstein J.H."/>
            <person name="Hassan M."/>
            <person name="Klassen M."/>
            <person name="Woodard K."/>
            <person name="Webb A."/>
            <person name="Webby R.J."/>
            <person name="El Zowalaty M.E."/>
        </authorList>
    </citation>
    <scope>NUCLEOTIDE SEQUENCE [LARGE SCALE GENOMIC DNA]</scope>
    <source>
        <strain evidence="6">Pbs1</strain>
    </source>
</reference>
<dbReference type="InterPro" id="IPR051029">
    <property type="entry name" value="mRNA_Capping_Enz/RNA_Phosphat"/>
</dbReference>
<dbReference type="SMART" id="SM00195">
    <property type="entry name" value="DSPc"/>
    <property type="match status" value="1"/>
</dbReference>
<dbReference type="Proteomes" id="UP001158986">
    <property type="component" value="Unassembled WGS sequence"/>
</dbReference>
<gene>
    <name evidence="6" type="ORF">PBS001_LOCUS5184</name>
</gene>
<dbReference type="InterPro" id="IPR000387">
    <property type="entry name" value="Tyr_Pase_dom"/>
</dbReference>
<evidence type="ECO:0000313" key="7">
    <source>
        <dbReference type="Proteomes" id="UP001158986"/>
    </source>
</evidence>
<protein>
    <recommendedName>
        <fullName evidence="8">Tyrosine specific protein phosphatases domain-containing protein</fullName>
    </recommendedName>
</protein>
<evidence type="ECO:0000256" key="2">
    <source>
        <dbReference type="ARBA" id="ARBA00022912"/>
    </source>
</evidence>
<dbReference type="InterPro" id="IPR020422">
    <property type="entry name" value="TYR_PHOSPHATASE_DUAL_dom"/>
</dbReference>
<keyword evidence="2" id="KW-0904">Protein phosphatase</keyword>
<feature type="region of interest" description="Disordered" evidence="3">
    <location>
        <begin position="1"/>
        <end position="58"/>
    </location>
</feature>
<dbReference type="PROSITE" id="PS50054">
    <property type="entry name" value="TYR_PHOSPHATASE_DUAL"/>
    <property type="match status" value="1"/>
</dbReference>
<sequence length="283" mass="32854">MPRGRNCSASPPRHRSRRRKHSSSRPHSPRRSESRKSRQNWRRNRGKHRKMGKKKDQIPDNWVDVAKMGTIIGTSRFVALRVPLDDKYLSQLETKKDEIWTPTDFLTFQKDQNLNIKMIIDLTNTFKYYNGKDEFKNSEVKYVKLAIEGFRGPPEAQDVAKFMKIVDEFIAKEPEGTIAVHCTHGLNRTGYLVVTYMVKRLHCSVTEALEAFKIARPPGLIKHMYIEDLYKQLGENEEVRLPVLPKWASAKYSRKAVGKKSEGSSQVVDKHKRFDEIAKRGAW</sequence>
<dbReference type="EMBL" id="CAKLCB010000264">
    <property type="protein sequence ID" value="CAH0518620.1"/>
    <property type="molecule type" value="Genomic_DNA"/>
</dbReference>
<dbReference type="Pfam" id="PF00782">
    <property type="entry name" value="DSPc"/>
    <property type="match status" value="1"/>
</dbReference>
<dbReference type="PROSITE" id="PS00383">
    <property type="entry name" value="TYR_PHOSPHATASE_1"/>
    <property type="match status" value="1"/>
</dbReference>
<evidence type="ECO:0000256" key="3">
    <source>
        <dbReference type="SAM" id="MobiDB-lite"/>
    </source>
</evidence>
<accession>A0ABN8D0P4</accession>
<evidence type="ECO:0000256" key="1">
    <source>
        <dbReference type="ARBA" id="ARBA00022801"/>
    </source>
</evidence>
<proteinExistence type="predicted"/>
<feature type="domain" description="Tyrosine-protein phosphatase" evidence="4">
    <location>
        <begin position="76"/>
        <end position="242"/>
    </location>
</feature>
<organism evidence="6 7">
    <name type="scientific">Peronospora belbahrii</name>
    <dbReference type="NCBI Taxonomy" id="622444"/>
    <lineage>
        <taxon>Eukaryota</taxon>
        <taxon>Sar</taxon>
        <taxon>Stramenopiles</taxon>
        <taxon>Oomycota</taxon>
        <taxon>Peronosporomycetes</taxon>
        <taxon>Peronosporales</taxon>
        <taxon>Peronosporaceae</taxon>
        <taxon>Peronospora</taxon>
    </lineage>
</organism>
<feature type="compositionally biased region" description="Basic residues" evidence="3">
    <location>
        <begin position="37"/>
        <end position="53"/>
    </location>
</feature>
<evidence type="ECO:0000259" key="4">
    <source>
        <dbReference type="PROSITE" id="PS50054"/>
    </source>
</evidence>
<dbReference type="SUPFAM" id="SSF52799">
    <property type="entry name" value="(Phosphotyrosine protein) phosphatases II"/>
    <property type="match status" value="1"/>
</dbReference>
<evidence type="ECO:0000259" key="5">
    <source>
        <dbReference type="PROSITE" id="PS50056"/>
    </source>
</evidence>
<dbReference type="PROSITE" id="PS50056">
    <property type="entry name" value="TYR_PHOSPHATASE_2"/>
    <property type="match status" value="1"/>
</dbReference>
<dbReference type="Gene3D" id="3.90.190.10">
    <property type="entry name" value="Protein tyrosine phosphatase superfamily"/>
    <property type="match status" value="1"/>
</dbReference>
<dbReference type="InterPro" id="IPR016130">
    <property type="entry name" value="Tyr_Pase_AS"/>
</dbReference>
<feature type="compositionally biased region" description="Basic residues" evidence="3">
    <location>
        <begin position="12"/>
        <end position="29"/>
    </location>
</feature>
<keyword evidence="7" id="KW-1185">Reference proteome</keyword>